<feature type="compositionally biased region" description="Low complexity" evidence="1">
    <location>
        <begin position="316"/>
        <end position="328"/>
    </location>
</feature>
<evidence type="ECO:0000259" key="3">
    <source>
        <dbReference type="Pfam" id="PF06911"/>
    </source>
</evidence>
<evidence type="ECO:0000256" key="2">
    <source>
        <dbReference type="SAM" id="SignalP"/>
    </source>
</evidence>
<organism evidence="4 5">
    <name type="scientific">Mycena chlorophos</name>
    <name type="common">Agaric fungus</name>
    <name type="synonym">Agaricus chlorophos</name>
    <dbReference type="NCBI Taxonomy" id="658473"/>
    <lineage>
        <taxon>Eukaryota</taxon>
        <taxon>Fungi</taxon>
        <taxon>Dikarya</taxon>
        <taxon>Basidiomycota</taxon>
        <taxon>Agaricomycotina</taxon>
        <taxon>Agaricomycetes</taxon>
        <taxon>Agaricomycetidae</taxon>
        <taxon>Agaricales</taxon>
        <taxon>Marasmiineae</taxon>
        <taxon>Mycenaceae</taxon>
        <taxon>Mycena</taxon>
    </lineage>
</organism>
<gene>
    <name evidence="4" type="ORF">MCHLO_15668</name>
</gene>
<protein>
    <recommendedName>
        <fullName evidence="3">Senescence domain-containing protein</fullName>
    </recommendedName>
</protein>
<evidence type="ECO:0000256" key="1">
    <source>
        <dbReference type="SAM" id="MobiDB-lite"/>
    </source>
</evidence>
<accession>A0ABQ0M7V4</accession>
<name>A0ABQ0M7V4_MYCCL</name>
<evidence type="ECO:0000313" key="5">
    <source>
        <dbReference type="Proteomes" id="UP000815677"/>
    </source>
</evidence>
<reference evidence="4" key="1">
    <citation type="submission" date="2014-09" db="EMBL/GenBank/DDBJ databases">
        <title>Genome sequence of the luminous mushroom Mycena chlorophos for searching fungal bioluminescence genes.</title>
        <authorList>
            <person name="Tanaka Y."/>
            <person name="Kasuga D."/>
            <person name="Oba Y."/>
            <person name="Hase S."/>
            <person name="Sato K."/>
            <person name="Oba Y."/>
            <person name="Sakakibara Y."/>
        </authorList>
    </citation>
    <scope>NUCLEOTIDE SEQUENCE</scope>
</reference>
<feature type="compositionally biased region" description="Pro residues" evidence="1">
    <location>
        <begin position="347"/>
        <end position="363"/>
    </location>
</feature>
<dbReference type="EMBL" id="DF849857">
    <property type="protein sequence ID" value="GAT59373.1"/>
    <property type="molecule type" value="Genomic_DNA"/>
</dbReference>
<evidence type="ECO:0000313" key="4">
    <source>
        <dbReference type="EMBL" id="GAT59373.1"/>
    </source>
</evidence>
<dbReference type="Proteomes" id="UP000815677">
    <property type="component" value="Unassembled WGS sequence"/>
</dbReference>
<dbReference type="InterPro" id="IPR009686">
    <property type="entry name" value="Senescence/spartin_C"/>
</dbReference>
<feature type="chain" id="PRO_5045711782" description="Senescence domain-containing protein" evidence="2">
    <location>
        <begin position="20"/>
        <end position="463"/>
    </location>
</feature>
<keyword evidence="5" id="KW-1185">Reference proteome</keyword>
<keyword evidence="2" id="KW-0732">Signal</keyword>
<feature type="domain" description="Senescence" evidence="3">
    <location>
        <begin position="203"/>
        <end position="299"/>
    </location>
</feature>
<sequence>MEAFLLLTIDNCTLVVANGAPQTGTLALNCVTVGADVFLVLRLNQTGAEIPITPHRVVRTVYTEVGSRKYAFLATETDPELVLSIALPSYPDAQVLEEVEIFESIVAQYAELQGAFEQAQPAVLPNINDKADADDLRGRLVLVDQDSGEVVGEFDKEFAVQEDPELAGKGRDAAVVIELADDETHDANVLELFARAIPPEQQDWITRSATLVSHAISGSTTLLISALSAGATYYTSHTKAVGTASPGKPPPLPPRAASFLSSARTRKGLTAIHSVSGQAVKLSSKTVEIIDGMIKRAMGNSKVKDRPRLIPPQLPPRASSPAQSRSALEPPPPPPYSRTPSLTGDKPPLPPRRAPSPGPPALPPRKSNTEQVTVRLSKKTRVLLSADLILATMDNSVKRILDSGQDNVSRVVGHRYGAEAAESSVLMTGTAKNFALVYIDLRGIGRRAILRRAGKEFVKGRLA</sequence>
<proteinExistence type="predicted"/>
<feature type="signal peptide" evidence="2">
    <location>
        <begin position="1"/>
        <end position="19"/>
    </location>
</feature>
<feature type="domain" description="Senescence" evidence="3">
    <location>
        <begin position="385"/>
        <end position="455"/>
    </location>
</feature>
<feature type="region of interest" description="Disordered" evidence="1">
    <location>
        <begin position="298"/>
        <end position="374"/>
    </location>
</feature>
<dbReference type="Pfam" id="PF06911">
    <property type="entry name" value="Senescence"/>
    <property type="match status" value="2"/>
</dbReference>